<evidence type="ECO:0000313" key="1">
    <source>
        <dbReference type="EMBL" id="KKU91634.1"/>
    </source>
</evidence>
<reference evidence="1 2" key="1">
    <citation type="journal article" date="2015" name="Nature">
        <title>rRNA introns, odd ribosomes, and small enigmatic genomes across a large radiation of phyla.</title>
        <authorList>
            <person name="Brown C.T."/>
            <person name="Hug L.A."/>
            <person name="Thomas B.C."/>
            <person name="Sharon I."/>
            <person name="Castelle C.J."/>
            <person name="Singh A."/>
            <person name="Wilkins M.J."/>
            <person name="Williams K.H."/>
            <person name="Banfield J.F."/>
        </authorList>
    </citation>
    <scope>NUCLEOTIDE SEQUENCE [LARGE SCALE GENOMIC DNA]</scope>
</reference>
<accession>A0A0G1UC01</accession>
<name>A0A0G1UC01_9BACT</name>
<gene>
    <name evidence="1" type="ORF">UY23_C0001G0240</name>
</gene>
<protein>
    <submittedName>
        <fullName evidence="1">Uncharacterized protein</fullName>
    </submittedName>
</protein>
<evidence type="ECO:0000313" key="2">
    <source>
        <dbReference type="Proteomes" id="UP000034956"/>
    </source>
</evidence>
<sequence>MPIEKPTAEQGPQLTKREVIDRLNEREKELFGSVRLGSKTVEEKDAEAEIMAEAGDAMYLANLLSGEGLWEGEPADLLAVLERKVALREEIKAGRREDKRWASSTPVEKEIEDLRRQIGILREAAGL</sequence>
<dbReference type="Proteomes" id="UP000034956">
    <property type="component" value="Unassembled WGS sequence"/>
</dbReference>
<comment type="caution">
    <text evidence="1">The sequence shown here is derived from an EMBL/GenBank/DDBJ whole genome shotgun (WGS) entry which is preliminary data.</text>
</comment>
<dbReference type="EMBL" id="LCPF01000001">
    <property type="protein sequence ID" value="KKU91634.1"/>
    <property type="molecule type" value="Genomic_DNA"/>
</dbReference>
<dbReference type="AlphaFoldDB" id="A0A0G1UC01"/>
<organism evidence="1 2">
    <name type="scientific">Candidatus Jorgensenbacteria bacterium GW2011_GWA1_48_11</name>
    <dbReference type="NCBI Taxonomy" id="1618660"/>
    <lineage>
        <taxon>Bacteria</taxon>
        <taxon>Candidatus Joergenseniibacteriota</taxon>
    </lineage>
</organism>
<proteinExistence type="predicted"/>